<reference evidence="2 3" key="1">
    <citation type="submission" date="2020-08" db="EMBL/GenBank/DDBJ databases">
        <title>Genomic Encyclopedia of Type Strains, Phase IV (KMG-V): Genome sequencing to study the core and pangenomes of soil and plant-associated prokaryotes.</title>
        <authorList>
            <person name="Whitman W."/>
        </authorList>
    </citation>
    <scope>NUCLEOTIDE SEQUENCE [LARGE SCALE GENOMIC DNA]</scope>
    <source>
        <strain evidence="2 3">M8UP14</strain>
    </source>
</reference>
<comment type="caution">
    <text evidence="2">The sequence shown here is derived from an EMBL/GenBank/DDBJ whole genome shotgun (WGS) entry which is preliminary data.</text>
</comment>
<feature type="chain" id="PRO_5031500228" evidence="1">
    <location>
        <begin position="29"/>
        <end position="63"/>
    </location>
</feature>
<proteinExistence type="predicted"/>
<gene>
    <name evidence="2" type="ORF">HDF16_003057</name>
</gene>
<evidence type="ECO:0000313" key="2">
    <source>
        <dbReference type="EMBL" id="MBB5058343.1"/>
    </source>
</evidence>
<dbReference type="Proteomes" id="UP000540989">
    <property type="component" value="Unassembled WGS sequence"/>
</dbReference>
<evidence type="ECO:0000313" key="3">
    <source>
        <dbReference type="Proteomes" id="UP000540989"/>
    </source>
</evidence>
<organism evidence="2 3">
    <name type="scientific">Granulicella aggregans</name>
    <dbReference type="NCBI Taxonomy" id="474949"/>
    <lineage>
        <taxon>Bacteria</taxon>
        <taxon>Pseudomonadati</taxon>
        <taxon>Acidobacteriota</taxon>
        <taxon>Terriglobia</taxon>
        <taxon>Terriglobales</taxon>
        <taxon>Acidobacteriaceae</taxon>
        <taxon>Granulicella</taxon>
    </lineage>
</organism>
<dbReference type="RefSeq" id="WP_184217933.1">
    <property type="nucleotide sequence ID" value="NZ_JACHIP010000004.1"/>
</dbReference>
<feature type="signal peptide" evidence="1">
    <location>
        <begin position="1"/>
        <end position="28"/>
    </location>
</feature>
<accession>A0A7W7ZEE7</accession>
<evidence type="ECO:0000256" key="1">
    <source>
        <dbReference type="SAM" id="SignalP"/>
    </source>
</evidence>
<keyword evidence="1" id="KW-0732">Signal</keyword>
<protein>
    <submittedName>
        <fullName evidence="2">Uncharacterized protein</fullName>
    </submittedName>
</protein>
<sequence>MKNIVRAFVVVLALTGAAASTKTSSASARTIAASSMTSSSFMPVPTCPPDGTTDCGMAANKGK</sequence>
<keyword evidence="3" id="KW-1185">Reference proteome</keyword>
<name>A0A7W7ZEE7_9BACT</name>
<dbReference type="EMBL" id="JACHIP010000004">
    <property type="protein sequence ID" value="MBB5058343.1"/>
    <property type="molecule type" value="Genomic_DNA"/>
</dbReference>
<dbReference type="AlphaFoldDB" id="A0A7W7ZEE7"/>